<evidence type="ECO:0000256" key="7">
    <source>
        <dbReference type="ARBA" id="ARBA00022989"/>
    </source>
</evidence>
<dbReference type="RefSeq" id="WP_073067832.1">
    <property type="nucleotide sequence ID" value="NZ_FQUS01000027.1"/>
</dbReference>
<protein>
    <recommendedName>
        <fullName evidence="9">Lipoprotein signal peptidase</fullName>
        <ecNumber evidence="9">3.4.23.36</ecNumber>
    </recommendedName>
    <alternativeName>
        <fullName evidence="9">Prolipoprotein signal peptidase</fullName>
    </alternativeName>
    <alternativeName>
        <fullName evidence="9">Signal peptidase II</fullName>
        <shortName evidence="9">SPase II</shortName>
    </alternativeName>
</protein>
<accession>A0A1M5JHM6</accession>
<dbReference type="GO" id="GO:0005886">
    <property type="term" value="C:plasma membrane"/>
    <property type="evidence" value="ECO:0007669"/>
    <property type="project" value="UniProtKB-SubCell"/>
</dbReference>
<dbReference type="GO" id="GO:0006508">
    <property type="term" value="P:proteolysis"/>
    <property type="evidence" value="ECO:0007669"/>
    <property type="project" value="UniProtKB-KW"/>
</dbReference>
<keyword evidence="7 9" id="KW-1133">Transmembrane helix</keyword>
<dbReference type="PANTHER" id="PTHR33695:SF1">
    <property type="entry name" value="LIPOPROTEIN SIGNAL PEPTIDASE"/>
    <property type="match status" value="1"/>
</dbReference>
<evidence type="ECO:0000313" key="12">
    <source>
        <dbReference type="Proteomes" id="UP000184041"/>
    </source>
</evidence>
<keyword evidence="4 9" id="KW-0812">Transmembrane</keyword>
<dbReference type="HAMAP" id="MF_00161">
    <property type="entry name" value="LspA"/>
    <property type="match status" value="1"/>
</dbReference>
<comment type="function">
    <text evidence="9">This protein specifically catalyzes the removal of signal peptides from prolipoproteins.</text>
</comment>
<evidence type="ECO:0000256" key="4">
    <source>
        <dbReference type="ARBA" id="ARBA00022692"/>
    </source>
</evidence>
<evidence type="ECO:0000256" key="10">
    <source>
        <dbReference type="RuleBase" id="RU004181"/>
    </source>
</evidence>
<dbReference type="AlphaFoldDB" id="A0A1M5JHM6"/>
<dbReference type="STRING" id="1194090.SAMN05443144_12715"/>
<dbReference type="PANTHER" id="PTHR33695">
    <property type="entry name" value="LIPOPROTEIN SIGNAL PEPTIDASE"/>
    <property type="match status" value="1"/>
</dbReference>
<feature type="transmembrane region" description="Helical" evidence="9">
    <location>
        <begin position="141"/>
        <end position="163"/>
    </location>
</feature>
<evidence type="ECO:0000256" key="5">
    <source>
        <dbReference type="ARBA" id="ARBA00022750"/>
    </source>
</evidence>
<keyword evidence="3 9" id="KW-0645">Protease</keyword>
<evidence type="ECO:0000256" key="6">
    <source>
        <dbReference type="ARBA" id="ARBA00022801"/>
    </source>
</evidence>
<keyword evidence="2 9" id="KW-1003">Cell membrane</keyword>
<organism evidence="11 12">
    <name type="scientific">Fodinibius roseus</name>
    <dbReference type="NCBI Taxonomy" id="1194090"/>
    <lineage>
        <taxon>Bacteria</taxon>
        <taxon>Pseudomonadati</taxon>
        <taxon>Balneolota</taxon>
        <taxon>Balneolia</taxon>
        <taxon>Balneolales</taxon>
        <taxon>Balneolaceae</taxon>
        <taxon>Fodinibius</taxon>
    </lineage>
</organism>
<comment type="pathway">
    <text evidence="9">Protein modification; lipoprotein biosynthesis (signal peptide cleavage).</text>
</comment>
<dbReference type="EMBL" id="FQUS01000027">
    <property type="protein sequence ID" value="SHG40041.1"/>
    <property type="molecule type" value="Genomic_DNA"/>
</dbReference>
<dbReference type="GO" id="GO:0004190">
    <property type="term" value="F:aspartic-type endopeptidase activity"/>
    <property type="evidence" value="ECO:0007669"/>
    <property type="project" value="UniProtKB-UniRule"/>
</dbReference>
<dbReference type="OrthoDB" id="9810259at2"/>
<evidence type="ECO:0000313" key="11">
    <source>
        <dbReference type="EMBL" id="SHG40041.1"/>
    </source>
</evidence>
<evidence type="ECO:0000256" key="1">
    <source>
        <dbReference type="ARBA" id="ARBA00006139"/>
    </source>
</evidence>
<comment type="similarity">
    <text evidence="1 9 10">Belongs to the peptidase A8 family.</text>
</comment>
<gene>
    <name evidence="9" type="primary">lspA</name>
    <name evidence="11" type="ORF">SAMN05443144_12715</name>
</gene>
<comment type="caution">
    <text evidence="9">Lacks conserved residue(s) required for the propagation of feature annotation.</text>
</comment>
<dbReference type="Proteomes" id="UP000184041">
    <property type="component" value="Unassembled WGS sequence"/>
</dbReference>
<dbReference type="PROSITE" id="PS00855">
    <property type="entry name" value="SPASE_II"/>
    <property type="match status" value="1"/>
</dbReference>
<keyword evidence="6 9" id="KW-0378">Hydrolase</keyword>
<evidence type="ECO:0000256" key="8">
    <source>
        <dbReference type="ARBA" id="ARBA00023136"/>
    </source>
</evidence>
<feature type="transmembrane region" description="Helical" evidence="9">
    <location>
        <begin position="88"/>
        <end position="107"/>
    </location>
</feature>
<dbReference type="PRINTS" id="PR00781">
    <property type="entry name" value="LIPOSIGPTASE"/>
</dbReference>
<comment type="subcellular location">
    <subcellularLocation>
        <location evidence="9">Cell membrane</location>
        <topology evidence="9">Multi-pass membrane protein</topology>
    </subcellularLocation>
</comment>
<keyword evidence="5 9" id="KW-0064">Aspartyl protease</keyword>
<name>A0A1M5JHM6_9BACT</name>
<dbReference type="UniPathway" id="UPA00665"/>
<dbReference type="EC" id="3.4.23.36" evidence="9"/>
<reference evidence="11 12" key="1">
    <citation type="submission" date="2016-11" db="EMBL/GenBank/DDBJ databases">
        <authorList>
            <person name="Jaros S."/>
            <person name="Januszkiewicz K."/>
            <person name="Wedrychowicz H."/>
        </authorList>
    </citation>
    <scope>NUCLEOTIDE SEQUENCE [LARGE SCALE GENOMIC DNA]</scope>
    <source>
        <strain evidence="11 12">DSM 21986</strain>
    </source>
</reference>
<evidence type="ECO:0000256" key="3">
    <source>
        <dbReference type="ARBA" id="ARBA00022670"/>
    </source>
</evidence>
<dbReference type="Pfam" id="PF01252">
    <property type="entry name" value="Peptidase_A8"/>
    <property type="match status" value="1"/>
</dbReference>
<feature type="active site" evidence="9">
    <location>
        <position position="128"/>
    </location>
</feature>
<keyword evidence="12" id="KW-1185">Reference proteome</keyword>
<proteinExistence type="inferred from homology"/>
<dbReference type="InterPro" id="IPR001872">
    <property type="entry name" value="Peptidase_A8"/>
</dbReference>
<sequence>MNRKKLWFLFAPVLLAALIDQLTKQLVRTTPSLQNLEIIPGWLIFAYTQNPGMALGIDWFPTWAISLISIVAVAGIFIYIARNLSQATPGYLICMGLILGGALGNIIDRLIMAKIEGYGHILQGRVNDFLYFTFSIGGDPVFPYIFNMADVFISTSIILLLLFNRRLLPEPSEQNKSLTDHSPA</sequence>
<evidence type="ECO:0000256" key="9">
    <source>
        <dbReference type="HAMAP-Rule" id="MF_00161"/>
    </source>
</evidence>
<feature type="active site" evidence="9">
    <location>
        <position position="150"/>
    </location>
</feature>
<evidence type="ECO:0000256" key="2">
    <source>
        <dbReference type="ARBA" id="ARBA00022475"/>
    </source>
</evidence>
<feature type="transmembrane region" description="Helical" evidence="9">
    <location>
        <begin position="60"/>
        <end position="81"/>
    </location>
</feature>
<comment type="catalytic activity">
    <reaction evidence="9">
        <text>Release of signal peptides from bacterial membrane prolipoproteins. Hydrolyzes -Xaa-Yaa-Zaa-|-(S,diacylglyceryl)Cys-, in which Xaa is hydrophobic (preferably Leu), and Yaa (Ala or Ser) and Zaa (Gly or Ala) have small, neutral side chains.</text>
        <dbReference type="EC" id="3.4.23.36"/>
    </reaction>
</comment>
<keyword evidence="8 9" id="KW-0472">Membrane</keyword>